<dbReference type="PANTHER" id="PTHR24220:SF86">
    <property type="entry name" value="ABC TRANSPORTER ABCH.1"/>
    <property type="match status" value="1"/>
</dbReference>
<dbReference type="CDD" id="cd03255">
    <property type="entry name" value="ABC_MJ0796_LolCDE_FtsE"/>
    <property type="match status" value="1"/>
</dbReference>
<dbReference type="FunFam" id="3.40.50.300:FF:000032">
    <property type="entry name" value="Export ABC transporter ATP-binding protein"/>
    <property type="match status" value="1"/>
</dbReference>
<dbReference type="EMBL" id="ACXX02000004">
    <property type="protein sequence ID" value="EGD48343.1"/>
    <property type="molecule type" value="Genomic_DNA"/>
</dbReference>
<evidence type="ECO:0000313" key="6">
    <source>
        <dbReference type="Proteomes" id="UP000003860"/>
    </source>
</evidence>
<organism evidence="5 6">
    <name type="scientific">Ruminiclostridium papyrosolvens DSM 2782</name>
    <dbReference type="NCBI Taxonomy" id="588581"/>
    <lineage>
        <taxon>Bacteria</taxon>
        <taxon>Bacillati</taxon>
        <taxon>Bacillota</taxon>
        <taxon>Clostridia</taxon>
        <taxon>Eubacteriales</taxon>
        <taxon>Oscillospiraceae</taxon>
        <taxon>Ruminiclostridium</taxon>
    </lineage>
</organism>
<dbReference type="InterPro" id="IPR015854">
    <property type="entry name" value="ABC_transpr_LolD-like"/>
</dbReference>
<dbReference type="InterPro" id="IPR027417">
    <property type="entry name" value="P-loop_NTPase"/>
</dbReference>
<dbReference type="Gene3D" id="3.40.50.300">
    <property type="entry name" value="P-loop containing nucleotide triphosphate hydrolases"/>
    <property type="match status" value="1"/>
</dbReference>
<keyword evidence="3" id="KW-0067">ATP-binding</keyword>
<evidence type="ECO:0000313" key="5">
    <source>
        <dbReference type="EMBL" id="EGD48343.1"/>
    </source>
</evidence>
<comment type="caution">
    <text evidence="5">The sequence shown here is derived from an EMBL/GenBank/DDBJ whole genome shotgun (WGS) entry which is preliminary data.</text>
</comment>
<dbReference type="InterPro" id="IPR003439">
    <property type="entry name" value="ABC_transporter-like_ATP-bd"/>
</dbReference>
<gene>
    <name evidence="5" type="ORF">Cpap_2495</name>
</gene>
<dbReference type="GO" id="GO:0016887">
    <property type="term" value="F:ATP hydrolysis activity"/>
    <property type="evidence" value="ECO:0007669"/>
    <property type="project" value="InterPro"/>
</dbReference>
<reference evidence="5" key="2">
    <citation type="submission" date="2011-01" db="EMBL/GenBank/DDBJ databases">
        <title>The Non-contiguous Finished genome of Clostridium papyrosolvens.</title>
        <authorList>
            <person name="Lucas S."/>
            <person name="Copeland A."/>
            <person name="Lapidus A."/>
            <person name="Cheng J.-F."/>
            <person name="Goodwin L."/>
            <person name="Pitluck S."/>
            <person name="Misra M."/>
            <person name="Chertkov O."/>
            <person name="Detter J.C."/>
            <person name="Han C."/>
            <person name="Tapia R."/>
            <person name="Land M."/>
            <person name="Hauser L."/>
            <person name="Kyrpides N."/>
            <person name="Ivanova N."/>
            <person name="Pagani I."/>
            <person name="Mouttaki H."/>
            <person name="He Z."/>
            <person name="Zhou J."/>
            <person name="Hemme C.L."/>
            <person name="Woyke T."/>
        </authorList>
    </citation>
    <scope>NUCLEOTIDE SEQUENCE [LARGE SCALE GENOMIC DNA]</scope>
    <source>
        <strain evidence="5">DSM 2782</strain>
    </source>
</reference>
<dbReference type="GO" id="GO:0005886">
    <property type="term" value="C:plasma membrane"/>
    <property type="evidence" value="ECO:0007669"/>
    <property type="project" value="TreeGrafter"/>
</dbReference>
<dbReference type="OrthoDB" id="9802264at2"/>
<accession>F1TBD9</accession>
<evidence type="ECO:0000259" key="4">
    <source>
        <dbReference type="PROSITE" id="PS50893"/>
    </source>
</evidence>
<dbReference type="SMART" id="SM00382">
    <property type="entry name" value="AAA"/>
    <property type="match status" value="1"/>
</dbReference>
<name>F1TBD9_9FIRM</name>
<dbReference type="PANTHER" id="PTHR24220">
    <property type="entry name" value="IMPORT ATP-BINDING PROTEIN"/>
    <property type="match status" value="1"/>
</dbReference>
<dbReference type="GO" id="GO:0098796">
    <property type="term" value="C:membrane protein complex"/>
    <property type="evidence" value="ECO:0007669"/>
    <property type="project" value="UniProtKB-ARBA"/>
</dbReference>
<dbReference type="Proteomes" id="UP000003860">
    <property type="component" value="Unassembled WGS sequence"/>
</dbReference>
<dbReference type="PROSITE" id="PS50893">
    <property type="entry name" value="ABC_TRANSPORTER_2"/>
    <property type="match status" value="1"/>
</dbReference>
<dbReference type="RefSeq" id="WP_004618468.1">
    <property type="nucleotide sequence ID" value="NZ_ACXX02000004.1"/>
</dbReference>
<dbReference type="GO" id="GO:0022857">
    <property type="term" value="F:transmembrane transporter activity"/>
    <property type="evidence" value="ECO:0007669"/>
    <property type="project" value="TreeGrafter"/>
</dbReference>
<proteinExistence type="predicted"/>
<dbReference type="AlphaFoldDB" id="F1TBD9"/>
<dbReference type="Pfam" id="PF00005">
    <property type="entry name" value="ABC_tran"/>
    <property type="match status" value="1"/>
</dbReference>
<sequence length="236" mass="25617">MIKLNGVTKKYNIGMPNELTALNNINIEIKEGEMIAIMGTSGAGKSTLMHIIGCIDNSTEGSYFFGNTQINKLSEGRLSKFRNESIGILLQDFALLNDETALQNVLTPLYFNKTPLIKMKTTAREALAMVGVEELETQKVGTMSGGQKQRVALARALVNSPSIILADEPTGALDSKTADEIMGLLVDLNKKGVTVIIVTHDNKIAGYCKRIIEIADGIICIDRNLGDDCIVTEEIL</sequence>
<dbReference type="PROSITE" id="PS00211">
    <property type="entry name" value="ABC_TRANSPORTER_1"/>
    <property type="match status" value="1"/>
</dbReference>
<dbReference type="InterPro" id="IPR017871">
    <property type="entry name" value="ABC_transporter-like_CS"/>
</dbReference>
<dbReference type="InterPro" id="IPR017911">
    <property type="entry name" value="MacB-like_ATP-bd"/>
</dbReference>
<dbReference type="eggNOG" id="COG1136">
    <property type="taxonomic scope" value="Bacteria"/>
</dbReference>
<evidence type="ECO:0000256" key="2">
    <source>
        <dbReference type="ARBA" id="ARBA00022741"/>
    </source>
</evidence>
<keyword evidence="1" id="KW-0813">Transport</keyword>
<dbReference type="STRING" id="588581.Cpap_2495"/>
<dbReference type="InterPro" id="IPR003593">
    <property type="entry name" value="AAA+_ATPase"/>
</dbReference>
<reference evidence="5" key="1">
    <citation type="submission" date="2009-07" db="EMBL/GenBank/DDBJ databases">
        <authorList>
            <consortium name="US DOE Joint Genome Institute (JGI-PGF)"/>
            <person name="Lucas S."/>
            <person name="Copeland A."/>
            <person name="Lapidus A."/>
            <person name="Glavina del Rio T."/>
            <person name="Tice H."/>
            <person name="Bruce D."/>
            <person name="Goodwin L."/>
            <person name="Pitluck S."/>
            <person name="Larimer F."/>
            <person name="Land M.L."/>
            <person name="Mouttaki H."/>
            <person name="He Z."/>
            <person name="Zhou J."/>
            <person name="Hemme C.L."/>
        </authorList>
    </citation>
    <scope>NUCLEOTIDE SEQUENCE [LARGE SCALE GENOMIC DNA]</scope>
    <source>
        <strain evidence="5">DSM 2782</strain>
    </source>
</reference>
<feature type="domain" description="ABC transporter" evidence="4">
    <location>
        <begin position="2"/>
        <end position="233"/>
    </location>
</feature>
<keyword evidence="2" id="KW-0547">Nucleotide-binding</keyword>
<protein>
    <submittedName>
        <fullName evidence="5">ABC transporter related protein</fullName>
    </submittedName>
</protein>
<evidence type="ECO:0000256" key="1">
    <source>
        <dbReference type="ARBA" id="ARBA00022448"/>
    </source>
</evidence>
<dbReference type="SUPFAM" id="SSF52540">
    <property type="entry name" value="P-loop containing nucleoside triphosphate hydrolases"/>
    <property type="match status" value="1"/>
</dbReference>
<evidence type="ECO:0000256" key="3">
    <source>
        <dbReference type="ARBA" id="ARBA00022840"/>
    </source>
</evidence>
<dbReference type="GO" id="GO:0005524">
    <property type="term" value="F:ATP binding"/>
    <property type="evidence" value="ECO:0007669"/>
    <property type="project" value="UniProtKB-KW"/>
</dbReference>
<keyword evidence="6" id="KW-1185">Reference proteome</keyword>